<dbReference type="InParanoid" id="G3IAV0"/>
<evidence type="ECO:0000313" key="3">
    <source>
        <dbReference type="Proteomes" id="UP000001075"/>
    </source>
</evidence>
<sequence length="65" mass="7611">MRWWTLFLQCLVKLAGISMCSSYKYLPQISTLRRNRALCLGFSCLFLNIQNFSLADLVLVKEDDY</sequence>
<protein>
    <submittedName>
        <fullName evidence="2">Uncharacterized protein</fullName>
    </submittedName>
</protein>
<dbReference type="EMBL" id="JH001759">
    <property type="protein sequence ID" value="EGW13179.1"/>
    <property type="molecule type" value="Genomic_DNA"/>
</dbReference>
<accession>G3IAV0</accession>
<dbReference type="Proteomes" id="UP000001075">
    <property type="component" value="Unassembled WGS sequence"/>
</dbReference>
<keyword evidence="1" id="KW-0732">Signal</keyword>
<feature type="signal peptide" evidence="1">
    <location>
        <begin position="1"/>
        <end position="22"/>
    </location>
</feature>
<dbReference type="AlphaFoldDB" id="G3IAV0"/>
<evidence type="ECO:0000256" key="1">
    <source>
        <dbReference type="SAM" id="SignalP"/>
    </source>
</evidence>
<evidence type="ECO:0000313" key="2">
    <source>
        <dbReference type="EMBL" id="EGW13179.1"/>
    </source>
</evidence>
<name>G3IAV0_CRIGR</name>
<gene>
    <name evidence="2" type="ORF">I79_020731</name>
</gene>
<organism evidence="2 3">
    <name type="scientific">Cricetulus griseus</name>
    <name type="common">Chinese hamster</name>
    <name type="synonym">Cricetulus barabensis griseus</name>
    <dbReference type="NCBI Taxonomy" id="10029"/>
    <lineage>
        <taxon>Eukaryota</taxon>
        <taxon>Metazoa</taxon>
        <taxon>Chordata</taxon>
        <taxon>Craniata</taxon>
        <taxon>Vertebrata</taxon>
        <taxon>Euteleostomi</taxon>
        <taxon>Mammalia</taxon>
        <taxon>Eutheria</taxon>
        <taxon>Euarchontoglires</taxon>
        <taxon>Glires</taxon>
        <taxon>Rodentia</taxon>
        <taxon>Myomorpha</taxon>
        <taxon>Muroidea</taxon>
        <taxon>Cricetidae</taxon>
        <taxon>Cricetinae</taxon>
        <taxon>Cricetulus</taxon>
    </lineage>
</organism>
<proteinExistence type="predicted"/>
<reference evidence="3" key="1">
    <citation type="journal article" date="2011" name="Nat. Biotechnol.">
        <title>The genomic sequence of the Chinese hamster ovary (CHO)-K1 cell line.</title>
        <authorList>
            <person name="Xu X."/>
            <person name="Nagarajan H."/>
            <person name="Lewis N.E."/>
            <person name="Pan S."/>
            <person name="Cai Z."/>
            <person name="Liu X."/>
            <person name="Chen W."/>
            <person name="Xie M."/>
            <person name="Wang W."/>
            <person name="Hammond S."/>
            <person name="Andersen M.R."/>
            <person name="Neff N."/>
            <person name="Passarelli B."/>
            <person name="Koh W."/>
            <person name="Fan H.C."/>
            <person name="Wang J."/>
            <person name="Gui Y."/>
            <person name="Lee K.H."/>
            <person name="Betenbaugh M.J."/>
            <person name="Quake S.R."/>
            <person name="Famili I."/>
            <person name="Palsson B.O."/>
            <person name="Wang J."/>
        </authorList>
    </citation>
    <scope>NUCLEOTIDE SEQUENCE [LARGE SCALE GENOMIC DNA]</scope>
    <source>
        <strain evidence="3">CHO K1 cell line</strain>
    </source>
</reference>
<feature type="chain" id="PRO_5003444987" evidence="1">
    <location>
        <begin position="23"/>
        <end position="65"/>
    </location>
</feature>